<dbReference type="GeneID" id="39745286"/>
<dbReference type="OrthoDB" id="381216at2759"/>
<dbReference type="EMBL" id="BDQF01000343">
    <property type="protein sequence ID" value="GAW84478.1"/>
    <property type="molecule type" value="Genomic_DNA"/>
</dbReference>
<organism evidence="2 3">
    <name type="scientific">Plasmodium gonderi</name>
    <dbReference type="NCBI Taxonomy" id="77519"/>
    <lineage>
        <taxon>Eukaryota</taxon>
        <taxon>Sar</taxon>
        <taxon>Alveolata</taxon>
        <taxon>Apicomplexa</taxon>
        <taxon>Aconoidasida</taxon>
        <taxon>Haemosporida</taxon>
        <taxon>Plasmodiidae</taxon>
        <taxon>Plasmodium</taxon>
        <taxon>Plasmodium (Plasmodium)</taxon>
    </lineage>
</organism>
<evidence type="ECO:0000256" key="1">
    <source>
        <dbReference type="SAM" id="Phobius"/>
    </source>
</evidence>
<dbReference type="RefSeq" id="XP_028547067.1">
    <property type="nucleotide sequence ID" value="XM_028691266.1"/>
</dbReference>
<keyword evidence="1" id="KW-1133">Transmembrane helix</keyword>
<proteinExistence type="predicted"/>
<feature type="transmembrane region" description="Helical" evidence="1">
    <location>
        <begin position="244"/>
        <end position="266"/>
    </location>
</feature>
<dbReference type="Proteomes" id="UP000195521">
    <property type="component" value="Unassembled WGS sequence"/>
</dbReference>
<accession>A0A1Y1JSR4</accession>
<keyword evidence="1" id="KW-0812">Transmembrane</keyword>
<evidence type="ECO:0000313" key="2">
    <source>
        <dbReference type="EMBL" id="GAW84478.1"/>
    </source>
</evidence>
<sequence>MLKYLSFKDIFPTCKDLYHKNSSQNGLSHINGKIKTPCNNFDNSFRSNKQHNYNLVPDCTKFGPYLYKIKDYSEDKRKPYCNFFIYELKRLVRNKNPKFKKFDELYKKLIETYETADVKGLDICNDYISLMNDTVYDIFEKFDKLYYNFKDLRSEKNNKHVYVNECVKKYEELIKLDKTKINSTIKEELDKFKSDFHNYLRVSENKYEVELLNSSLGKLDTSATTAEALSGGTTYSVTWTSTGVLFFAILIIIFIVYNYTAYGTYLRPGKRKLKNMWNKKNKKHDELINFFERTQKNIIQNKHNILYNSVEYS</sequence>
<keyword evidence="1" id="KW-0472">Membrane</keyword>
<keyword evidence="3" id="KW-1185">Reference proteome</keyword>
<name>A0A1Y1JSR4_PLAGO</name>
<dbReference type="AlphaFoldDB" id="A0A1Y1JSR4"/>
<comment type="caution">
    <text evidence="2">The sequence shown here is derived from an EMBL/GenBank/DDBJ whole genome shotgun (WGS) entry which is preliminary data.</text>
</comment>
<evidence type="ECO:0000313" key="3">
    <source>
        <dbReference type="Proteomes" id="UP000195521"/>
    </source>
</evidence>
<reference evidence="3" key="1">
    <citation type="submission" date="2017-04" db="EMBL/GenBank/DDBJ databases">
        <title>Plasmodium gonderi genome.</title>
        <authorList>
            <person name="Arisue N."/>
            <person name="Honma H."/>
            <person name="Kawai S."/>
            <person name="Tougan T."/>
            <person name="Tanabe K."/>
            <person name="Horii T."/>
        </authorList>
    </citation>
    <scope>NUCLEOTIDE SEQUENCE [LARGE SCALE GENOMIC DNA]</scope>
    <source>
        <strain evidence="3">ATCC 30045</strain>
    </source>
</reference>
<gene>
    <name evidence="2" type="ORF">PGO_003190</name>
</gene>
<protein>
    <submittedName>
        <fullName evidence="2">Variable surface protein</fullName>
    </submittedName>
</protein>